<evidence type="ECO:0000313" key="3">
    <source>
        <dbReference type="Proteomes" id="UP000215002"/>
    </source>
</evidence>
<feature type="signal peptide" evidence="1">
    <location>
        <begin position="1"/>
        <end position="24"/>
    </location>
</feature>
<gene>
    <name evidence="2" type="ORF">MuYL_3095</name>
</gene>
<organism evidence="2 3">
    <name type="scientific">Mucilaginibacter xinganensis</name>
    <dbReference type="NCBI Taxonomy" id="1234841"/>
    <lineage>
        <taxon>Bacteria</taxon>
        <taxon>Pseudomonadati</taxon>
        <taxon>Bacteroidota</taxon>
        <taxon>Sphingobacteriia</taxon>
        <taxon>Sphingobacteriales</taxon>
        <taxon>Sphingobacteriaceae</taxon>
        <taxon>Mucilaginibacter</taxon>
    </lineage>
</organism>
<dbReference type="RefSeq" id="WP_094571251.1">
    <property type="nucleotide sequence ID" value="NZ_CP022743.1"/>
</dbReference>
<accession>A0A223NYY4</accession>
<protein>
    <recommendedName>
        <fullName evidence="4">Lipoprotein</fullName>
    </recommendedName>
</protein>
<dbReference type="OrthoDB" id="797302at2"/>
<dbReference type="KEGG" id="muc:MuYL_3095"/>
<name>A0A223NYY4_9SPHI</name>
<proteinExistence type="predicted"/>
<evidence type="ECO:0008006" key="4">
    <source>
        <dbReference type="Google" id="ProtNLM"/>
    </source>
</evidence>
<reference evidence="2 3" key="1">
    <citation type="submission" date="2017-08" db="EMBL/GenBank/DDBJ databases">
        <title>Complete genome sequence of Mucilaginibacter sp. strain BJC16-A31.</title>
        <authorList>
            <consortium name="Henan University of Science and Technology"/>
            <person name="You X."/>
        </authorList>
    </citation>
    <scope>NUCLEOTIDE SEQUENCE [LARGE SCALE GENOMIC DNA]</scope>
    <source>
        <strain evidence="2 3">BJC16-A31</strain>
    </source>
</reference>
<sequence>MSKNLFPKSFLLLIIIILQSCVSAKITSNKDANYTRQPKRIYLMMNGSKKANDFCVGFVRGFQNKLEEKGVKTSLYISDSLSLLDNDDINKKIDEFSPEAVMIISQKEVHSTNNMVDGGNFELTLVDRNTKKNVWKGEFDVYGQYGMTDAIDKSISELMKKLTEDKII</sequence>
<dbReference type="PROSITE" id="PS51257">
    <property type="entry name" value="PROKAR_LIPOPROTEIN"/>
    <property type="match status" value="1"/>
</dbReference>
<dbReference type="EMBL" id="CP022743">
    <property type="protein sequence ID" value="ASU34980.1"/>
    <property type="molecule type" value="Genomic_DNA"/>
</dbReference>
<keyword evidence="3" id="KW-1185">Reference proteome</keyword>
<evidence type="ECO:0000256" key="1">
    <source>
        <dbReference type="SAM" id="SignalP"/>
    </source>
</evidence>
<dbReference type="AlphaFoldDB" id="A0A223NYY4"/>
<feature type="chain" id="PRO_5012443149" description="Lipoprotein" evidence="1">
    <location>
        <begin position="25"/>
        <end position="168"/>
    </location>
</feature>
<dbReference type="Proteomes" id="UP000215002">
    <property type="component" value="Chromosome"/>
</dbReference>
<keyword evidence="1" id="KW-0732">Signal</keyword>
<evidence type="ECO:0000313" key="2">
    <source>
        <dbReference type="EMBL" id="ASU34980.1"/>
    </source>
</evidence>